<protein>
    <submittedName>
        <fullName evidence="1">Uncharacterized protein</fullName>
    </submittedName>
</protein>
<dbReference type="EMBL" id="CCKJ01000037">
    <property type="protein sequence ID" value="CDT77803.1"/>
    <property type="molecule type" value="Genomic_DNA"/>
</dbReference>
<reference evidence="1 2" key="1">
    <citation type="submission" date="2014-06" db="EMBL/GenBank/DDBJ databases">
        <authorList>
            <person name="Le Roux F."/>
        </authorList>
    </citation>
    <scope>NUCLEOTIDE SEQUENCE [LARGE SCALE GENOMIC DNA]</scope>
    <source>
        <strain evidence="1 2">J2-31</strain>
    </source>
</reference>
<sequence>MIRVLLNFVRNPQNEPISSWVQTLFLAIGVVYGLVQLTYISDSYTQKLNENYLKHYEDYNKTVFAKLNELNNFYFFLKDDEGSSQRISEQFEDILQKEDEVALFFNDISSCAKFGLCPQDKVDSLVCGDVSQLHADITKAMPQLIQYGSHKFQRLPSNYERLINSHCGVFDRVHHWYLRNV</sequence>
<dbReference type="RefSeq" id="WP_050651078.1">
    <property type="nucleotide sequence ID" value="NZ_LK933979.1"/>
</dbReference>
<dbReference type="Proteomes" id="UP000041625">
    <property type="component" value="Unassembled WGS sequence"/>
</dbReference>
<dbReference type="AlphaFoldDB" id="A0AA87C059"/>
<name>A0AA87C059_9VIBR</name>
<gene>
    <name evidence="1" type="ORF">VCR31J2_1310497</name>
</gene>
<accession>A0AA87C059</accession>
<organism evidence="1 2">
    <name type="scientific">Vibrio coralliirubri</name>
    <dbReference type="NCBI Taxonomy" id="1516159"/>
    <lineage>
        <taxon>Bacteria</taxon>
        <taxon>Pseudomonadati</taxon>
        <taxon>Pseudomonadota</taxon>
        <taxon>Gammaproteobacteria</taxon>
        <taxon>Vibrionales</taxon>
        <taxon>Vibrionaceae</taxon>
        <taxon>Vibrio</taxon>
    </lineage>
</organism>
<proteinExistence type="predicted"/>
<comment type="caution">
    <text evidence="1">The sequence shown here is derived from an EMBL/GenBank/DDBJ whole genome shotgun (WGS) entry which is preliminary data.</text>
</comment>
<evidence type="ECO:0000313" key="2">
    <source>
        <dbReference type="Proteomes" id="UP000041625"/>
    </source>
</evidence>
<keyword evidence="2" id="KW-1185">Reference proteome</keyword>
<evidence type="ECO:0000313" key="1">
    <source>
        <dbReference type="EMBL" id="CDT77803.1"/>
    </source>
</evidence>